<dbReference type="EMBL" id="UGQT01000001">
    <property type="protein sequence ID" value="STZ60889.1"/>
    <property type="molecule type" value="Genomic_DNA"/>
</dbReference>
<protein>
    <submittedName>
        <fullName evidence="3">O-methyltransferase Omt</fullName>
    </submittedName>
</protein>
<keyword evidence="2 3" id="KW-0808">Transferase</keyword>
<sequence length="277" mass="30674">MNESTRHKAELSGVSETALLTLAVRASEARRPDGLIDDPVAVRLLDSLDVDWAKFGQTGRQDMAIRAKGFDLATADYLRLHPEATVVALAEGLQTSFWRLDAALPDARFRWLTVDLPPIVEIREQLLPASPRITTRAQSALEYSWMDAVDTRDGVFITAEGLLMYLQPDEALGLITECARRFPGGRMVFDLAPPWFAALASKGRLRPSRRYVMPAMPFARTVRQVADLTSAIPGVTAVHDLPTPKGRGVLMNAVITTIFNNRVFDPIRPSYTLLEFG</sequence>
<dbReference type="GO" id="GO:0032259">
    <property type="term" value="P:methylation"/>
    <property type="evidence" value="ECO:0007669"/>
    <property type="project" value="UniProtKB-KW"/>
</dbReference>
<gene>
    <name evidence="3" type="primary">omt</name>
    <name evidence="3" type="ORF">NCTC10821_04433</name>
</gene>
<dbReference type="Pfam" id="PF04072">
    <property type="entry name" value="LCM"/>
    <property type="match status" value="1"/>
</dbReference>
<evidence type="ECO:0000313" key="4">
    <source>
        <dbReference type="Proteomes" id="UP000254978"/>
    </source>
</evidence>
<keyword evidence="1 3" id="KW-0489">Methyltransferase</keyword>
<dbReference type="SUPFAM" id="SSF53335">
    <property type="entry name" value="S-adenosyl-L-methionine-dependent methyltransferases"/>
    <property type="match status" value="1"/>
</dbReference>
<dbReference type="PIRSF" id="PIRSF028177">
    <property type="entry name" value="Polyketide_synth_Omtfrase_TcmP"/>
    <property type="match status" value="1"/>
</dbReference>
<name>A0A378TJG8_9MYCO</name>
<proteinExistence type="predicted"/>
<dbReference type="InterPro" id="IPR016874">
    <property type="entry name" value="TcmP-like"/>
</dbReference>
<dbReference type="PANTHER" id="PTHR43619:SF2">
    <property type="entry name" value="S-ADENOSYL-L-METHIONINE-DEPENDENT METHYLTRANSFERASES SUPERFAMILY PROTEIN"/>
    <property type="match status" value="1"/>
</dbReference>
<keyword evidence="4" id="KW-1185">Reference proteome</keyword>
<dbReference type="GO" id="GO:0008168">
    <property type="term" value="F:methyltransferase activity"/>
    <property type="evidence" value="ECO:0007669"/>
    <property type="project" value="UniProtKB-KW"/>
</dbReference>
<organism evidence="3 4">
    <name type="scientific">Mycolicibacterium tokaiense</name>
    <dbReference type="NCBI Taxonomy" id="39695"/>
    <lineage>
        <taxon>Bacteria</taxon>
        <taxon>Bacillati</taxon>
        <taxon>Actinomycetota</taxon>
        <taxon>Actinomycetes</taxon>
        <taxon>Mycobacteriales</taxon>
        <taxon>Mycobacteriaceae</taxon>
        <taxon>Mycolicibacterium</taxon>
    </lineage>
</organism>
<dbReference type="OrthoDB" id="9800233at2"/>
<reference evidence="3 4" key="1">
    <citation type="submission" date="2018-06" db="EMBL/GenBank/DDBJ databases">
        <authorList>
            <consortium name="Pathogen Informatics"/>
            <person name="Doyle S."/>
        </authorList>
    </citation>
    <scope>NUCLEOTIDE SEQUENCE [LARGE SCALE GENOMIC DNA]</scope>
    <source>
        <strain evidence="3 4">NCTC10821</strain>
    </source>
</reference>
<evidence type="ECO:0000313" key="3">
    <source>
        <dbReference type="EMBL" id="STZ60889.1"/>
    </source>
</evidence>
<dbReference type="Gene3D" id="3.40.50.150">
    <property type="entry name" value="Vaccinia Virus protein VP39"/>
    <property type="match status" value="1"/>
</dbReference>
<evidence type="ECO:0000256" key="1">
    <source>
        <dbReference type="ARBA" id="ARBA00022603"/>
    </source>
</evidence>
<dbReference type="PANTHER" id="PTHR43619">
    <property type="entry name" value="S-ADENOSYL-L-METHIONINE-DEPENDENT METHYLTRANSFERASE YKTD-RELATED"/>
    <property type="match status" value="1"/>
</dbReference>
<evidence type="ECO:0000256" key="2">
    <source>
        <dbReference type="ARBA" id="ARBA00022679"/>
    </source>
</evidence>
<dbReference type="InterPro" id="IPR029063">
    <property type="entry name" value="SAM-dependent_MTases_sf"/>
</dbReference>
<dbReference type="AlphaFoldDB" id="A0A378TJG8"/>
<accession>A0A378TJG8</accession>
<dbReference type="RefSeq" id="WP_115279947.1">
    <property type="nucleotide sequence ID" value="NZ_AP022600.1"/>
</dbReference>
<dbReference type="Proteomes" id="UP000254978">
    <property type="component" value="Unassembled WGS sequence"/>
</dbReference>
<dbReference type="InterPro" id="IPR007213">
    <property type="entry name" value="Ppm1/Ppm2/Tcmp"/>
</dbReference>